<comment type="caution">
    <text evidence="1">The sequence shown here is derived from an EMBL/GenBank/DDBJ whole genome shotgun (WGS) entry which is preliminary data.</text>
</comment>
<name>A0ABQ1ME76_9PROT</name>
<proteinExistence type="predicted"/>
<organism evidence="1 2">
    <name type="scientific">Asaia siamensis</name>
    <dbReference type="NCBI Taxonomy" id="110479"/>
    <lineage>
        <taxon>Bacteria</taxon>
        <taxon>Pseudomonadati</taxon>
        <taxon>Pseudomonadota</taxon>
        <taxon>Alphaproteobacteria</taxon>
        <taxon>Acetobacterales</taxon>
        <taxon>Acetobacteraceae</taxon>
        <taxon>Asaia</taxon>
    </lineage>
</organism>
<evidence type="ECO:0000313" key="1">
    <source>
        <dbReference type="EMBL" id="GGC37156.1"/>
    </source>
</evidence>
<keyword evidence="2" id="KW-1185">Reference proteome</keyword>
<sequence>MAEKFVNDRYSARVKLGLCASGLWNARRASMLDTRPYFITDLLRQYQFDAVQSSGDS</sequence>
<reference evidence="2" key="1">
    <citation type="journal article" date="2019" name="Int. J. Syst. Evol. Microbiol.">
        <title>The Global Catalogue of Microorganisms (GCM) 10K type strain sequencing project: providing services to taxonomists for standard genome sequencing and annotation.</title>
        <authorList>
            <consortium name="The Broad Institute Genomics Platform"/>
            <consortium name="The Broad Institute Genome Sequencing Center for Infectious Disease"/>
            <person name="Wu L."/>
            <person name="Ma J."/>
        </authorList>
    </citation>
    <scope>NUCLEOTIDE SEQUENCE [LARGE SCALE GENOMIC DNA]</scope>
    <source>
        <strain evidence="2">CCM 7132</strain>
    </source>
</reference>
<accession>A0ABQ1ME76</accession>
<dbReference type="EMBL" id="BMCH01000006">
    <property type="protein sequence ID" value="GGC37156.1"/>
    <property type="molecule type" value="Genomic_DNA"/>
</dbReference>
<protein>
    <submittedName>
        <fullName evidence="1">Uncharacterized protein</fullName>
    </submittedName>
</protein>
<dbReference type="Proteomes" id="UP000637769">
    <property type="component" value="Unassembled WGS sequence"/>
</dbReference>
<evidence type="ECO:0000313" key="2">
    <source>
        <dbReference type="Proteomes" id="UP000637769"/>
    </source>
</evidence>
<gene>
    <name evidence="1" type="ORF">GCM10007207_23420</name>
</gene>